<feature type="non-terminal residue" evidence="2">
    <location>
        <position position="175"/>
    </location>
</feature>
<sequence>MRERGACAGAARRVAGVTVSRHYSLNYTQQQGPGGGSADNRFVFKRRLFRGGRDLPHDPVEVSLLYAQAVHSVVKLDEFPVSEKVALQLGGLQAQVSLGEPSPHPPPPHTRAYYAQPEQFLPPRVARTRPNHQWVSETRVLRSLSHCTTHTRAYYAQPEQFLPPRVARTRPNHQW</sequence>
<gene>
    <name evidence="2" type="ORF">PLXY2_LOCUS14871</name>
</gene>
<accession>A0A8S4GCQ0</accession>
<dbReference type="EMBL" id="CAJHNJ030000150">
    <property type="protein sequence ID" value="CAG9136622.1"/>
    <property type="molecule type" value="Genomic_DNA"/>
</dbReference>
<dbReference type="Gene3D" id="1.20.80.10">
    <property type="match status" value="1"/>
</dbReference>
<dbReference type="InterPro" id="IPR019748">
    <property type="entry name" value="FERM_central"/>
</dbReference>
<dbReference type="InterPro" id="IPR035963">
    <property type="entry name" value="FERM_2"/>
</dbReference>
<dbReference type="AlphaFoldDB" id="A0A8S4GCQ0"/>
<dbReference type="InterPro" id="IPR014352">
    <property type="entry name" value="FERM/acyl-CoA-bd_prot_sf"/>
</dbReference>
<dbReference type="SUPFAM" id="SSF47031">
    <property type="entry name" value="Second domain of FERM"/>
    <property type="match status" value="1"/>
</dbReference>
<proteinExistence type="predicted"/>
<evidence type="ECO:0000313" key="3">
    <source>
        <dbReference type="Proteomes" id="UP000653454"/>
    </source>
</evidence>
<reference evidence="2" key="1">
    <citation type="submission" date="2020-11" db="EMBL/GenBank/DDBJ databases">
        <authorList>
            <person name="Whiteford S."/>
        </authorList>
    </citation>
    <scope>NUCLEOTIDE SEQUENCE</scope>
</reference>
<evidence type="ECO:0000259" key="1">
    <source>
        <dbReference type="Pfam" id="PF00373"/>
    </source>
</evidence>
<protein>
    <submittedName>
        <fullName evidence="2">(diamondback moth) hypothetical protein</fullName>
    </submittedName>
</protein>
<feature type="domain" description="FERM central" evidence="1">
    <location>
        <begin position="57"/>
        <end position="135"/>
    </location>
</feature>
<name>A0A8S4GCQ0_PLUXY</name>
<evidence type="ECO:0000313" key="2">
    <source>
        <dbReference type="EMBL" id="CAG9136622.1"/>
    </source>
</evidence>
<keyword evidence="3" id="KW-1185">Reference proteome</keyword>
<dbReference type="Pfam" id="PF00373">
    <property type="entry name" value="FERM_M"/>
    <property type="match status" value="1"/>
</dbReference>
<organism evidence="2 3">
    <name type="scientific">Plutella xylostella</name>
    <name type="common">Diamondback moth</name>
    <name type="synonym">Plutella maculipennis</name>
    <dbReference type="NCBI Taxonomy" id="51655"/>
    <lineage>
        <taxon>Eukaryota</taxon>
        <taxon>Metazoa</taxon>
        <taxon>Ecdysozoa</taxon>
        <taxon>Arthropoda</taxon>
        <taxon>Hexapoda</taxon>
        <taxon>Insecta</taxon>
        <taxon>Pterygota</taxon>
        <taxon>Neoptera</taxon>
        <taxon>Endopterygota</taxon>
        <taxon>Lepidoptera</taxon>
        <taxon>Glossata</taxon>
        <taxon>Ditrysia</taxon>
        <taxon>Yponomeutoidea</taxon>
        <taxon>Plutellidae</taxon>
        <taxon>Plutella</taxon>
    </lineage>
</organism>
<dbReference type="Proteomes" id="UP000653454">
    <property type="component" value="Unassembled WGS sequence"/>
</dbReference>
<comment type="caution">
    <text evidence="2">The sequence shown here is derived from an EMBL/GenBank/DDBJ whole genome shotgun (WGS) entry which is preliminary data.</text>
</comment>